<dbReference type="Pfam" id="PF12697">
    <property type="entry name" value="Abhydrolase_6"/>
    <property type="match status" value="1"/>
</dbReference>
<dbReference type="PANTHER" id="PTHR43798">
    <property type="entry name" value="MONOACYLGLYCEROL LIPASE"/>
    <property type="match status" value="1"/>
</dbReference>
<dbReference type="SUPFAM" id="SSF53474">
    <property type="entry name" value="alpha/beta-Hydrolases"/>
    <property type="match status" value="1"/>
</dbReference>
<dbReference type="InterPro" id="IPR050266">
    <property type="entry name" value="AB_hydrolase_sf"/>
</dbReference>
<proteinExistence type="predicted"/>
<dbReference type="RefSeq" id="WP_213682419.1">
    <property type="nucleotide sequence ID" value="NZ_CP074572.1"/>
</dbReference>
<reference evidence="3 4" key="1">
    <citation type="journal article" date="2012" name="Int. J. Syst. Evol. Microbiol.">
        <title>Shewanella dokdonensis sp. nov., isolated from seawater.</title>
        <authorList>
            <person name="Sung H.R."/>
            <person name="Yoon J.H."/>
            <person name="Ghim S.Y."/>
        </authorList>
    </citation>
    <scope>NUCLEOTIDE SEQUENCE [LARGE SCALE GENOMIC DNA]</scope>
    <source>
        <strain evidence="3 4">DSM 23626</strain>
    </source>
</reference>
<name>A0ABX8DGM3_9GAMM</name>
<dbReference type="PROSITE" id="PS51257">
    <property type="entry name" value="PROKAR_LIPOPROTEIN"/>
    <property type="match status" value="1"/>
</dbReference>
<dbReference type="EMBL" id="CP074572">
    <property type="protein sequence ID" value="QVK23803.1"/>
    <property type="molecule type" value="Genomic_DNA"/>
</dbReference>
<dbReference type="PANTHER" id="PTHR43798:SF5">
    <property type="entry name" value="MONOACYLGLYCEROL LIPASE ABHD6"/>
    <property type="match status" value="1"/>
</dbReference>
<feature type="domain" description="AB hydrolase-1" evidence="2">
    <location>
        <begin position="96"/>
        <end position="215"/>
    </location>
</feature>
<organism evidence="3 4">
    <name type="scientific">Shewanella dokdonensis</name>
    <dbReference type="NCBI Taxonomy" id="712036"/>
    <lineage>
        <taxon>Bacteria</taxon>
        <taxon>Pseudomonadati</taxon>
        <taxon>Pseudomonadota</taxon>
        <taxon>Gammaproteobacteria</taxon>
        <taxon>Alteromonadales</taxon>
        <taxon>Shewanellaceae</taxon>
        <taxon>Shewanella</taxon>
    </lineage>
</organism>
<protein>
    <submittedName>
        <fullName evidence="3">Alpha/beta fold hydrolase</fullName>
    </submittedName>
</protein>
<evidence type="ECO:0000313" key="4">
    <source>
        <dbReference type="Proteomes" id="UP000676428"/>
    </source>
</evidence>
<feature type="chain" id="PRO_5046248327" evidence="1">
    <location>
        <begin position="20"/>
        <end position="315"/>
    </location>
</feature>
<keyword evidence="3" id="KW-0378">Hydrolase</keyword>
<keyword evidence="4" id="KW-1185">Reference proteome</keyword>
<dbReference type="InterPro" id="IPR000073">
    <property type="entry name" value="AB_hydrolase_1"/>
</dbReference>
<sequence length="315" mass="34539">MKVLLLPPLLALLTGCASYVASQIAEPQRHPAIINAPADFYSAMQLQQHYDCQSPCIHYVSGAPWPQSAQSTELQDSVFGGRTEITASDFQVQGTVVLLHGYGDNWSWMTPWSFYFQSRGFHTLMPDLPGQAGTTVADFSFGARDVNYLEPWFNQLPTTRPLIVLGHSMGAISATYLAKAIAADALVLLAPSSPLAQAAPSAAKAFDPFLSLLVPDASINAGTQQALKQLRIKDVDTDLRVMLNGWDKPTLVVSAQQDEVISQSWAAQLHSLQMQQYQQQGNHTAVLKPHQQEQQLMDRWLKTVLQLLGSTPAVQ</sequence>
<keyword evidence="1" id="KW-0732">Signal</keyword>
<dbReference type="Proteomes" id="UP000676428">
    <property type="component" value="Chromosome"/>
</dbReference>
<gene>
    <name evidence="3" type="ORF">KHX94_03760</name>
</gene>
<evidence type="ECO:0000259" key="2">
    <source>
        <dbReference type="Pfam" id="PF12697"/>
    </source>
</evidence>
<dbReference type="Gene3D" id="3.40.50.1820">
    <property type="entry name" value="alpha/beta hydrolase"/>
    <property type="match status" value="1"/>
</dbReference>
<evidence type="ECO:0000256" key="1">
    <source>
        <dbReference type="SAM" id="SignalP"/>
    </source>
</evidence>
<evidence type="ECO:0000313" key="3">
    <source>
        <dbReference type="EMBL" id="QVK23803.1"/>
    </source>
</evidence>
<feature type="signal peptide" evidence="1">
    <location>
        <begin position="1"/>
        <end position="19"/>
    </location>
</feature>
<accession>A0ABX8DGM3</accession>
<dbReference type="GO" id="GO:0016787">
    <property type="term" value="F:hydrolase activity"/>
    <property type="evidence" value="ECO:0007669"/>
    <property type="project" value="UniProtKB-KW"/>
</dbReference>
<dbReference type="InterPro" id="IPR029058">
    <property type="entry name" value="AB_hydrolase_fold"/>
</dbReference>